<dbReference type="PANTHER" id="PTHR31998">
    <property type="entry name" value="K(+)-INSENSITIVE PYROPHOSPHATE-ENERGIZED PROTON PUMP"/>
    <property type="match status" value="1"/>
</dbReference>
<keyword evidence="11" id="KW-1185">Reference proteome</keyword>
<comment type="subcellular location">
    <subcellularLocation>
        <location evidence="1">Endomembrane system</location>
        <topology evidence="1">Multi-pass membrane protein</topology>
    </subcellularLocation>
</comment>
<evidence type="ECO:0000256" key="5">
    <source>
        <dbReference type="ARBA" id="ARBA00022842"/>
    </source>
</evidence>
<gene>
    <name evidence="10" type="ORF">LWI29_014547</name>
</gene>
<evidence type="ECO:0000256" key="8">
    <source>
        <dbReference type="ARBA" id="ARBA00023065"/>
    </source>
</evidence>
<evidence type="ECO:0000256" key="2">
    <source>
        <dbReference type="ARBA" id="ARBA00013242"/>
    </source>
</evidence>
<evidence type="ECO:0000313" key="10">
    <source>
        <dbReference type="EMBL" id="KAK0596310.1"/>
    </source>
</evidence>
<accession>A0AA39SVL1</accession>
<dbReference type="GO" id="GO:0016020">
    <property type="term" value="C:membrane"/>
    <property type="evidence" value="ECO:0007669"/>
    <property type="project" value="InterPro"/>
</dbReference>
<evidence type="ECO:0000256" key="9">
    <source>
        <dbReference type="ARBA" id="ARBA00023136"/>
    </source>
</evidence>
<proteinExistence type="predicted"/>
<evidence type="ECO:0000256" key="4">
    <source>
        <dbReference type="ARBA" id="ARBA00022692"/>
    </source>
</evidence>
<keyword evidence="4" id="KW-0812">Transmembrane</keyword>
<dbReference type="GO" id="GO:0004427">
    <property type="term" value="F:inorganic diphosphate phosphatase activity"/>
    <property type="evidence" value="ECO:0007669"/>
    <property type="project" value="InterPro"/>
</dbReference>
<dbReference type="AlphaFoldDB" id="A0AA39SVL1"/>
<evidence type="ECO:0000256" key="3">
    <source>
        <dbReference type="ARBA" id="ARBA00022448"/>
    </source>
</evidence>
<comment type="caution">
    <text evidence="10">The sequence shown here is derived from an EMBL/GenBank/DDBJ whole genome shotgun (WGS) entry which is preliminary data.</text>
</comment>
<dbReference type="GO" id="GO:0012505">
    <property type="term" value="C:endomembrane system"/>
    <property type="evidence" value="ECO:0007669"/>
    <property type="project" value="UniProtKB-SubCell"/>
</dbReference>
<evidence type="ECO:0000313" key="11">
    <source>
        <dbReference type="Proteomes" id="UP001168877"/>
    </source>
</evidence>
<keyword evidence="8" id="KW-0406">Ion transport</keyword>
<dbReference type="GO" id="GO:0009678">
    <property type="term" value="F:diphosphate hydrolysis-driven proton transmembrane transporter activity"/>
    <property type="evidence" value="ECO:0007669"/>
    <property type="project" value="UniProtKB-EC"/>
</dbReference>
<dbReference type="Pfam" id="PF03030">
    <property type="entry name" value="H_PPase"/>
    <property type="match status" value="1"/>
</dbReference>
<dbReference type="Proteomes" id="UP001168877">
    <property type="component" value="Unassembled WGS sequence"/>
</dbReference>
<evidence type="ECO:0000256" key="1">
    <source>
        <dbReference type="ARBA" id="ARBA00004127"/>
    </source>
</evidence>
<evidence type="ECO:0000256" key="6">
    <source>
        <dbReference type="ARBA" id="ARBA00022967"/>
    </source>
</evidence>
<dbReference type="InterPro" id="IPR004131">
    <property type="entry name" value="PPase-energised_H-pump"/>
</dbReference>
<organism evidence="10 11">
    <name type="scientific">Acer saccharum</name>
    <name type="common">Sugar maple</name>
    <dbReference type="NCBI Taxonomy" id="4024"/>
    <lineage>
        <taxon>Eukaryota</taxon>
        <taxon>Viridiplantae</taxon>
        <taxon>Streptophyta</taxon>
        <taxon>Embryophyta</taxon>
        <taxon>Tracheophyta</taxon>
        <taxon>Spermatophyta</taxon>
        <taxon>Magnoliopsida</taxon>
        <taxon>eudicotyledons</taxon>
        <taxon>Gunneridae</taxon>
        <taxon>Pentapetalae</taxon>
        <taxon>rosids</taxon>
        <taxon>malvids</taxon>
        <taxon>Sapindales</taxon>
        <taxon>Sapindaceae</taxon>
        <taxon>Hippocastanoideae</taxon>
        <taxon>Acereae</taxon>
        <taxon>Acer</taxon>
    </lineage>
</organism>
<keyword evidence="7" id="KW-1133">Transmembrane helix</keyword>
<protein>
    <recommendedName>
        <fullName evidence="2">H(+)-exporting diphosphatase</fullName>
        <ecNumber evidence="2">7.1.3.1</ecNumber>
    </recommendedName>
</protein>
<dbReference type="EC" id="7.1.3.1" evidence="2"/>
<keyword evidence="9" id="KW-0472">Membrane</keyword>
<name>A0AA39SVL1_ACESA</name>
<keyword evidence="3" id="KW-0813">Transport</keyword>
<reference evidence="10" key="2">
    <citation type="submission" date="2023-06" db="EMBL/GenBank/DDBJ databases">
        <authorList>
            <person name="Swenson N.G."/>
            <person name="Wegrzyn J.L."/>
            <person name="Mcevoy S.L."/>
        </authorList>
    </citation>
    <scope>NUCLEOTIDE SEQUENCE</scope>
    <source>
        <strain evidence="10">NS2018</strain>
        <tissue evidence="10">Leaf</tissue>
    </source>
</reference>
<sequence length="231" mass="25656">MGMLSTAAYVLTMDMFGPIADNAGGIVEMSQQPESVREITDVHDAVGNTTKATSKGFAFGSAALASLIHLLKNLSNRLILPFRKSSLVDYWGPCLFSYLVHGLVLQLAKLLRRIPRVLQKVVSLTWSRDSSAYIVCETLRMRLEISMEMLVPSHNAVLLVLDYTESFIQTSCPIGFLFRILGYYNGHPLLGDKVVAALPMFALILLASSPSQIWFWSFICCPVLHRACQKK</sequence>
<keyword evidence="6" id="KW-1278">Translocase</keyword>
<evidence type="ECO:0000256" key="7">
    <source>
        <dbReference type="ARBA" id="ARBA00022989"/>
    </source>
</evidence>
<dbReference type="EMBL" id="JAUESC010000004">
    <property type="protein sequence ID" value="KAK0596310.1"/>
    <property type="molecule type" value="Genomic_DNA"/>
</dbReference>
<reference evidence="10" key="1">
    <citation type="journal article" date="2022" name="Plant J.">
        <title>Strategies of tolerance reflected in two North American maple genomes.</title>
        <authorList>
            <person name="McEvoy S.L."/>
            <person name="Sezen U.U."/>
            <person name="Trouern-Trend A."/>
            <person name="McMahon S.M."/>
            <person name="Schaberg P.G."/>
            <person name="Yang J."/>
            <person name="Wegrzyn J.L."/>
            <person name="Swenson N.G."/>
        </authorList>
    </citation>
    <scope>NUCLEOTIDE SEQUENCE</scope>
    <source>
        <strain evidence="10">NS2018</strain>
    </source>
</reference>
<keyword evidence="5" id="KW-0460">Magnesium</keyword>